<organism evidence="1 2">
    <name type="scientific">Culter alburnus</name>
    <name type="common">Topmouth culter</name>
    <dbReference type="NCBI Taxonomy" id="194366"/>
    <lineage>
        <taxon>Eukaryota</taxon>
        <taxon>Metazoa</taxon>
        <taxon>Chordata</taxon>
        <taxon>Craniata</taxon>
        <taxon>Vertebrata</taxon>
        <taxon>Euteleostomi</taxon>
        <taxon>Actinopterygii</taxon>
        <taxon>Neopterygii</taxon>
        <taxon>Teleostei</taxon>
        <taxon>Ostariophysi</taxon>
        <taxon>Cypriniformes</taxon>
        <taxon>Xenocyprididae</taxon>
        <taxon>Xenocypridinae</taxon>
        <taxon>Culter</taxon>
    </lineage>
</organism>
<protein>
    <submittedName>
        <fullName evidence="1">Uncharacterized protein</fullName>
    </submittedName>
</protein>
<proteinExistence type="predicted"/>
<evidence type="ECO:0000313" key="2">
    <source>
        <dbReference type="Proteomes" id="UP001479290"/>
    </source>
</evidence>
<evidence type="ECO:0000313" key="1">
    <source>
        <dbReference type="EMBL" id="KAK9970460.1"/>
    </source>
</evidence>
<name>A0AAW2A9P5_CULAL</name>
<comment type="caution">
    <text evidence="1">The sequence shown here is derived from an EMBL/GenBank/DDBJ whole genome shotgun (WGS) entry which is preliminary data.</text>
</comment>
<dbReference type="AlphaFoldDB" id="A0AAW2A9P5"/>
<feature type="non-terminal residue" evidence="1">
    <location>
        <position position="1"/>
    </location>
</feature>
<accession>A0AAW2A9P5</accession>
<feature type="non-terminal residue" evidence="1">
    <location>
        <position position="63"/>
    </location>
</feature>
<dbReference type="Proteomes" id="UP001479290">
    <property type="component" value="Unassembled WGS sequence"/>
</dbReference>
<sequence>QGDGWLTQAAVAVLPIFPLKQSGADRGHLRRRLTLHHSAERKRQGLSGVPYYCRELRTPILLP</sequence>
<gene>
    <name evidence="1" type="ORF">ABG768_026404</name>
</gene>
<dbReference type="EMBL" id="JAWDJR010000008">
    <property type="protein sequence ID" value="KAK9970460.1"/>
    <property type="molecule type" value="Genomic_DNA"/>
</dbReference>
<reference evidence="1 2" key="1">
    <citation type="submission" date="2024-05" db="EMBL/GenBank/DDBJ databases">
        <title>A high-quality chromosomal-level genome assembly of Topmouth culter (Culter alburnus).</title>
        <authorList>
            <person name="Zhao H."/>
        </authorList>
    </citation>
    <scope>NUCLEOTIDE SEQUENCE [LARGE SCALE GENOMIC DNA]</scope>
    <source>
        <strain evidence="1">CATC2023</strain>
        <tissue evidence="1">Muscle</tissue>
    </source>
</reference>
<keyword evidence="2" id="KW-1185">Reference proteome</keyword>